<comment type="caution">
    <text evidence="1">The sequence shown here is derived from an EMBL/GenBank/DDBJ whole genome shotgun (WGS) entry which is preliminary data.</text>
</comment>
<evidence type="ECO:0000313" key="1">
    <source>
        <dbReference type="EMBL" id="KAK0396248.1"/>
    </source>
</evidence>
<evidence type="ECO:0000313" key="2">
    <source>
        <dbReference type="Proteomes" id="UP001175271"/>
    </source>
</evidence>
<gene>
    <name evidence="1" type="ORF">QR680_001637</name>
</gene>
<reference evidence="1" key="1">
    <citation type="submission" date="2023-06" db="EMBL/GenBank/DDBJ databases">
        <title>Genomic analysis of the entomopathogenic nematode Steinernema hermaphroditum.</title>
        <authorList>
            <person name="Schwarz E.M."/>
            <person name="Heppert J.K."/>
            <person name="Baniya A."/>
            <person name="Schwartz H.T."/>
            <person name="Tan C.-H."/>
            <person name="Antoshechkin I."/>
            <person name="Sternberg P.W."/>
            <person name="Goodrich-Blair H."/>
            <person name="Dillman A.R."/>
        </authorList>
    </citation>
    <scope>NUCLEOTIDE SEQUENCE</scope>
    <source>
        <strain evidence="1">PS9179</strain>
        <tissue evidence="1">Whole animal</tissue>
    </source>
</reference>
<keyword evidence="2" id="KW-1185">Reference proteome</keyword>
<dbReference type="AlphaFoldDB" id="A0AA39GZ57"/>
<protein>
    <submittedName>
        <fullName evidence="1">Uncharacterized protein</fullName>
    </submittedName>
</protein>
<dbReference type="Proteomes" id="UP001175271">
    <property type="component" value="Unassembled WGS sequence"/>
</dbReference>
<proteinExistence type="predicted"/>
<accession>A0AA39GZ57</accession>
<organism evidence="1 2">
    <name type="scientific">Steinernema hermaphroditum</name>
    <dbReference type="NCBI Taxonomy" id="289476"/>
    <lineage>
        <taxon>Eukaryota</taxon>
        <taxon>Metazoa</taxon>
        <taxon>Ecdysozoa</taxon>
        <taxon>Nematoda</taxon>
        <taxon>Chromadorea</taxon>
        <taxon>Rhabditida</taxon>
        <taxon>Tylenchina</taxon>
        <taxon>Panagrolaimomorpha</taxon>
        <taxon>Strongyloidoidea</taxon>
        <taxon>Steinernematidae</taxon>
        <taxon>Steinernema</taxon>
    </lineage>
</organism>
<sequence>MRPLRRREFEMVRMCRSWHKEDELEGRYIYIYSPYMPWSVNSVVPSSILIELTFGIKFAEIRTEVNKAIKECVCHHNKERQSTDFLVRFMMLCTVKQLAFMSQTRKAPM</sequence>
<dbReference type="EMBL" id="JAUCMV010000005">
    <property type="protein sequence ID" value="KAK0396248.1"/>
    <property type="molecule type" value="Genomic_DNA"/>
</dbReference>
<name>A0AA39GZ57_9BILA</name>